<keyword evidence="16" id="KW-0511">Multifunctional enzyme</keyword>
<evidence type="ECO:0000256" key="20">
    <source>
        <dbReference type="SAM" id="Coils"/>
    </source>
</evidence>
<evidence type="ECO:0000256" key="17">
    <source>
        <dbReference type="ARBA" id="ARBA00025506"/>
    </source>
</evidence>
<dbReference type="InterPro" id="IPR036178">
    <property type="entry name" value="Formintransfe-cycloase-like_sf"/>
</dbReference>
<evidence type="ECO:0000259" key="21">
    <source>
        <dbReference type="SMART" id="SM01221"/>
    </source>
</evidence>
<evidence type="ECO:0000256" key="9">
    <source>
        <dbReference type="ARBA" id="ARBA00022490"/>
    </source>
</evidence>
<evidence type="ECO:0000256" key="16">
    <source>
        <dbReference type="ARBA" id="ARBA00023268"/>
    </source>
</evidence>
<evidence type="ECO:0000256" key="10">
    <source>
        <dbReference type="ARBA" id="ARBA00022679"/>
    </source>
</evidence>
<keyword evidence="15" id="KW-0456">Lyase</keyword>
<dbReference type="EC" id="2.1.2.5" evidence="6"/>
<dbReference type="SMART" id="SM01221">
    <property type="entry name" value="FTCD"/>
    <property type="match status" value="1"/>
</dbReference>
<dbReference type="GO" id="GO:0030412">
    <property type="term" value="F:formimidoyltetrahydrofolate cyclodeaminase activity"/>
    <property type="evidence" value="ECO:0007669"/>
    <property type="project" value="UniProtKB-EC"/>
</dbReference>
<dbReference type="SUPFAM" id="SSF55116">
    <property type="entry name" value="Formiminotransferase domain of formiminotransferase-cyclodeaminase"/>
    <property type="match status" value="2"/>
</dbReference>
<dbReference type="Gene3D" id="3.30.70.670">
    <property type="entry name" value="Formiminotransferase, C-terminal subdomain"/>
    <property type="match status" value="1"/>
</dbReference>
<comment type="pathway">
    <text evidence="3">Amino-acid degradation; L-histidine degradation into L-glutamate; L-glutamate from N-formimidoyl-L-glutamate (transferase route): step 1/1.</text>
</comment>
<keyword evidence="14" id="KW-0206">Cytoskeleton</keyword>
<evidence type="ECO:0000256" key="13">
    <source>
        <dbReference type="ARBA" id="ARBA00023034"/>
    </source>
</evidence>
<reference evidence="23" key="1">
    <citation type="submission" date="2019-11" db="EMBL/GenBank/DDBJ databases">
        <title>Microbial mats filling the niche in hypersaline microbial mats.</title>
        <authorList>
            <person name="Wong H.L."/>
            <person name="Macleod F.I."/>
            <person name="White R.A. III"/>
            <person name="Burns B.P."/>
        </authorList>
    </citation>
    <scope>NUCLEOTIDE SEQUENCE</scope>
    <source>
        <strain evidence="23">Rbin_158</strain>
    </source>
</reference>
<evidence type="ECO:0000256" key="14">
    <source>
        <dbReference type="ARBA" id="ARBA00023212"/>
    </source>
</evidence>
<dbReference type="EC" id="4.3.1.4" evidence="7"/>
<evidence type="ECO:0000256" key="15">
    <source>
        <dbReference type="ARBA" id="ARBA00023239"/>
    </source>
</evidence>
<evidence type="ECO:0000256" key="19">
    <source>
        <dbReference type="ARBA" id="ARBA00030029"/>
    </source>
</evidence>
<dbReference type="NCBIfam" id="TIGR02024">
    <property type="entry name" value="FtcD"/>
    <property type="match status" value="1"/>
</dbReference>
<feature type="coiled-coil region" evidence="20">
    <location>
        <begin position="366"/>
        <end position="393"/>
    </location>
</feature>
<accession>A0A9D5JVG9</accession>
<dbReference type="InterPro" id="IPR037064">
    <property type="entry name" value="Formiminotransferase_N_sf"/>
</dbReference>
<comment type="subunit">
    <text evidence="18">Homooctamer, including four polyglutamate binding sites. The subunits are arranged as a tetramer of dimers, and form a planar ring-shaped structure.</text>
</comment>
<comment type="function">
    <text evidence="17">Folate-dependent enzyme, that displays both transferase and deaminase activity. Serves to channel one-carbon units from formiminoglutamate to the folate pool.</text>
</comment>
<comment type="subcellular location">
    <subcellularLocation>
        <location evidence="1">Cytoplasm</location>
        <location evidence="1">Cytoskeleton</location>
        <location evidence="1">Microtubule organizing center</location>
        <location evidence="1">Centrosome</location>
        <location evidence="1">Centriole</location>
    </subcellularLocation>
    <subcellularLocation>
        <location evidence="2">Golgi apparatus</location>
    </subcellularLocation>
</comment>
<evidence type="ECO:0000256" key="8">
    <source>
        <dbReference type="ARBA" id="ARBA00017787"/>
    </source>
</evidence>
<dbReference type="InterPro" id="IPR051623">
    <property type="entry name" value="FTCD"/>
</dbReference>
<dbReference type="InterPro" id="IPR037070">
    <property type="entry name" value="Formiminotransferase_C_sf"/>
</dbReference>
<keyword evidence="10 23" id="KW-0808">Transferase</keyword>
<name>A0A9D5JVG9_9BACT</name>
<dbReference type="GO" id="GO:0030409">
    <property type="term" value="F:glutamate formimidoyltransferase activity"/>
    <property type="evidence" value="ECO:0007669"/>
    <property type="project" value="UniProtKB-EC"/>
</dbReference>
<dbReference type="InterPro" id="IPR012886">
    <property type="entry name" value="Formiminotransferase_N"/>
</dbReference>
<dbReference type="GO" id="GO:0005542">
    <property type="term" value="F:folic acid binding"/>
    <property type="evidence" value="ECO:0007669"/>
    <property type="project" value="UniProtKB-KW"/>
</dbReference>
<evidence type="ECO:0000313" key="24">
    <source>
        <dbReference type="Proteomes" id="UP000649604"/>
    </source>
</evidence>
<keyword evidence="11" id="KW-0369">Histidine metabolism</keyword>
<dbReference type="InterPro" id="IPR013802">
    <property type="entry name" value="Formiminotransferase_C"/>
</dbReference>
<evidence type="ECO:0000256" key="4">
    <source>
        <dbReference type="ARBA" id="ARBA00008297"/>
    </source>
</evidence>
<comment type="similarity">
    <text evidence="4">In the N-terminal section; belongs to the formiminotransferase family.</text>
</comment>
<keyword evidence="9" id="KW-0963">Cytoplasm</keyword>
<dbReference type="Gene3D" id="1.20.120.680">
    <property type="entry name" value="Formiminotetrahydrofolate cyclodeaminase monomer, up-and-down helical bundle"/>
    <property type="match status" value="1"/>
</dbReference>
<feature type="domain" description="Formiminotransferase N-terminal subdomain" evidence="22">
    <location>
        <begin position="17"/>
        <end position="195"/>
    </location>
</feature>
<feature type="domain" description="Formiminotransferase C-terminal subdomain" evidence="21">
    <location>
        <begin position="196"/>
        <end position="310"/>
    </location>
</feature>
<dbReference type="PANTHER" id="PTHR12234:SF8">
    <property type="entry name" value="FORMIMINOTRANSFERASE-CYCLODEAMINASE"/>
    <property type="match status" value="1"/>
</dbReference>
<dbReference type="EMBL" id="WJJP01000316">
    <property type="protein sequence ID" value="MBD3324888.1"/>
    <property type="molecule type" value="Genomic_DNA"/>
</dbReference>
<evidence type="ECO:0000256" key="11">
    <source>
        <dbReference type="ARBA" id="ARBA00022808"/>
    </source>
</evidence>
<comment type="caution">
    <text evidence="23">The sequence shown here is derived from an EMBL/GenBank/DDBJ whole genome shotgun (WGS) entry which is preliminary data.</text>
</comment>
<dbReference type="InterPro" id="IPR007044">
    <property type="entry name" value="Cyclodeamin/CycHdrlase"/>
</dbReference>
<evidence type="ECO:0000259" key="22">
    <source>
        <dbReference type="SMART" id="SM01222"/>
    </source>
</evidence>
<evidence type="ECO:0000256" key="18">
    <source>
        <dbReference type="ARBA" id="ARBA00025915"/>
    </source>
</evidence>
<proteinExistence type="inferred from homology"/>
<dbReference type="InterPro" id="IPR004227">
    <property type="entry name" value="Formiminotransferase_cat"/>
</dbReference>
<dbReference type="PANTHER" id="PTHR12234">
    <property type="entry name" value="FORMIMINOTRANSFERASE-CYCLODEAMINASE"/>
    <property type="match status" value="1"/>
</dbReference>
<dbReference type="Pfam" id="PF07837">
    <property type="entry name" value="FTCD_N"/>
    <property type="match status" value="1"/>
</dbReference>
<dbReference type="AlphaFoldDB" id="A0A9D5JVG9"/>
<evidence type="ECO:0000256" key="6">
    <source>
        <dbReference type="ARBA" id="ARBA00012252"/>
    </source>
</evidence>
<dbReference type="Pfam" id="PF04961">
    <property type="entry name" value="FTCD_C"/>
    <property type="match status" value="1"/>
</dbReference>
<dbReference type="Proteomes" id="UP000649604">
    <property type="component" value="Unassembled WGS sequence"/>
</dbReference>
<evidence type="ECO:0000256" key="12">
    <source>
        <dbReference type="ARBA" id="ARBA00022954"/>
    </source>
</evidence>
<keyword evidence="20" id="KW-0175">Coiled coil</keyword>
<comment type="similarity">
    <text evidence="5">In the C-terminal section; belongs to the cyclodeaminase/cyclohydrolase family.</text>
</comment>
<dbReference type="Gene3D" id="3.30.990.10">
    <property type="entry name" value="Formiminotransferase, N-terminal subdomain"/>
    <property type="match status" value="1"/>
</dbReference>
<dbReference type="GO" id="GO:0005814">
    <property type="term" value="C:centriole"/>
    <property type="evidence" value="ECO:0007669"/>
    <property type="project" value="UniProtKB-SubCell"/>
</dbReference>
<evidence type="ECO:0000256" key="7">
    <source>
        <dbReference type="ARBA" id="ARBA00012998"/>
    </source>
</evidence>
<keyword evidence="13" id="KW-0333">Golgi apparatus</keyword>
<organism evidence="23 24">
    <name type="scientific">candidate division KSB3 bacterium</name>
    <dbReference type="NCBI Taxonomy" id="2044937"/>
    <lineage>
        <taxon>Bacteria</taxon>
        <taxon>candidate division KSB3</taxon>
    </lineage>
</organism>
<evidence type="ECO:0000256" key="5">
    <source>
        <dbReference type="ARBA" id="ARBA00010825"/>
    </source>
</evidence>
<protein>
    <recommendedName>
        <fullName evidence="8">Formimidoyltransferase-cyclodeaminase</fullName>
        <ecNumber evidence="6">2.1.2.5</ecNumber>
        <ecNumber evidence="7">4.3.1.4</ecNumber>
    </recommendedName>
    <alternativeName>
        <fullName evidence="19">Formiminotransferase-cyclodeaminase</fullName>
    </alternativeName>
</protein>
<evidence type="ECO:0000313" key="23">
    <source>
        <dbReference type="EMBL" id="MBD3324888.1"/>
    </source>
</evidence>
<gene>
    <name evidence="23" type="primary">ftcD</name>
    <name evidence="23" type="ORF">GF339_09905</name>
</gene>
<evidence type="ECO:0000256" key="1">
    <source>
        <dbReference type="ARBA" id="ARBA00004114"/>
    </source>
</evidence>
<dbReference type="GO" id="GO:0006547">
    <property type="term" value="P:L-histidine metabolic process"/>
    <property type="evidence" value="ECO:0007669"/>
    <property type="project" value="UniProtKB-KW"/>
</dbReference>
<dbReference type="SUPFAM" id="SSF101262">
    <property type="entry name" value="Methenyltetrahydrofolate cyclohydrolase-like"/>
    <property type="match status" value="1"/>
</dbReference>
<evidence type="ECO:0000256" key="3">
    <source>
        <dbReference type="ARBA" id="ARBA00005082"/>
    </source>
</evidence>
<keyword evidence="12" id="KW-0290">Folate-binding</keyword>
<dbReference type="SMART" id="SM01222">
    <property type="entry name" value="FTCD_N"/>
    <property type="match status" value="1"/>
</dbReference>
<dbReference type="Pfam" id="PF02971">
    <property type="entry name" value="FTCD"/>
    <property type="match status" value="1"/>
</dbReference>
<sequence length="525" mass="56671">MEKTGSTTHIEGKLMQKIVECVPNFSEGRRPEIVEALLQEIRDLAGAYVLDSEMDADHNRAVITLVGGPEAVKEAAFRMIKTAAACIDLTVHTGEHPRMGATDVVPFIPVQNMTMAECVQLAQELGQRVGEELEIPVYLYEHAAMRPERKNLAQVRKGQFEGLREAIGTHPDRVPDYGPNRIHPTAGATAIGARFFLVAYNVNLDSDDLPLAKRIVKTIRASSGGLSCVKAMGVELTDRHLVQVSMNLVDYRITSLATAYTAIRKEAEQAGVSIVESEVIGLVPQAALTDAAVELLQIRNFSRDQIIEHRIAELLNDHDASEDAFLHDLASAAPAPGGGSASAMAGALAAALTTMVCHLTVGKPTYQDVADELADVREQAQQLQRRLTELITEDSRAYEAVMAAFKRPKATDADKARRRDAIQQALQQAATTPLDTMRQALEVLKLAALVAEKGNPNAITDAGCAVHLAQAAIGGAALNVNINLRSIRDPDVIHDIDTELAHIQTTAETLAQQAFAIIASTMRDA</sequence>
<evidence type="ECO:0000256" key="2">
    <source>
        <dbReference type="ARBA" id="ARBA00004555"/>
    </source>
</evidence>
<dbReference type="InterPro" id="IPR022384">
    <property type="entry name" value="FormiminoTrfase_cat_dom_sf"/>
</dbReference>